<feature type="transmembrane region" description="Helical" evidence="1">
    <location>
        <begin position="31"/>
        <end position="53"/>
    </location>
</feature>
<proteinExistence type="predicted"/>
<dbReference type="Proteomes" id="UP001642484">
    <property type="component" value="Unassembled WGS sequence"/>
</dbReference>
<evidence type="ECO:0000313" key="3">
    <source>
        <dbReference type="Proteomes" id="UP001642484"/>
    </source>
</evidence>
<keyword evidence="1" id="KW-0472">Membrane</keyword>
<organism evidence="2 3">
    <name type="scientific">Durusdinium trenchii</name>
    <dbReference type="NCBI Taxonomy" id="1381693"/>
    <lineage>
        <taxon>Eukaryota</taxon>
        <taxon>Sar</taxon>
        <taxon>Alveolata</taxon>
        <taxon>Dinophyceae</taxon>
        <taxon>Suessiales</taxon>
        <taxon>Symbiodiniaceae</taxon>
        <taxon>Durusdinium</taxon>
    </lineage>
</organism>
<feature type="transmembrane region" description="Helical" evidence="1">
    <location>
        <begin position="65"/>
        <end position="83"/>
    </location>
</feature>
<sequence length="116" mass="12754">MSMAAGLPGLDRLDMHGPHGCEAYLLTTEEIAVKAFLVLAGIGAFLFIMFATCRVHRPEHFFPSIVNASLIFGWLLGPLAILWTNAVRFGVMLVPSTATGSELHHTYNEVPRFLLE</sequence>
<comment type="caution">
    <text evidence="2">The sequence shown here is derived from an EMBL/GenBank/DDBJ whole genome shotgun (WGS) entry which is preliminary data.</text>
</comment>
<evidence type="ECO:0000313" key="2">
    <source>
        <dbReference type="EMBL" id="CAK9076518.1"/>
    </source>
</evidence>
<keyword evidence="1" id="KW-0812">Transmembrane</keyword>
<gene>
    <name evidence="2" type="ORF">CCMP2556_LOCUS37708</name>
</gene>
<evidence type="ECO:0000256" key="1">
    <source>
        <dbReference type="SAM" id="Phobius"/>
    </source>
</evidence>
<reference evidence="2 3" key="1">
    <citation type="submission" date="2024-02" db="EMBL/GenBank/DDBJ databases">
        <authorList>
            <person name="Chen Y."/>
            <person name="Shah S."/>
            <person name="Dougan E. K."/>
            <person name="Thang M."/>
            <person name="Chan C."/>
        </authorList>
    </citation>
    <scope>NUCLEOTIDE SEQUENCE [LARGE SCALE GENOMIC DNA]</scope>
</reference>
<protein>
    <submittedName>
        <fullName evidence="2">Uncharacterized protein</fullName>
    </submittedName>
</protein>
<dbReference type="EMBL" id="CAXAMN010023295">
    <property type="protein sequence ID" value="CAK9076518.1"/>
    <property type="molecule type" value="Genomic_DNA"/>
</dbReference>
<keyword evidence="3" id="KW-1185">Reference proteome</keyword>
<name>A0ABP0PLL3_9DINO</name>
<accession>A0ABP0PLL3</accession>
<keyword evidence="1" id="KW-1133">Transmembrane helix</keyword>